<keyword evidence="4 7" id="KW-0812">Transmembrane</keyword>
<dbReference type="GO" id="GO:0005886">
    <property type="term" value="C:plasma membrane"/>
    <property type="evidence" value="ECO:0007669"/>
    <property type="project" value="UniProtKB-SubCell"/>
</dbReference>
<sequence length="445" mass="45458">MEVAVPADVLVADLLPALLHHLGDNLADAGLAHGGWVLQRLGAPPLDEEATVAALGLNDGETVHLRPRADQIPPVHFDDLADGIATGVRTRSGAWRPEMIRWSALGVFAAVLLLGLVTLAMSGRPFDRAVGAAIVAVLCLAGAFGLSRAGGDRPFGMVAALAGVAYAGLAGMITPEVTRTDAPLALGGPHLFAGAVAALVAVLLAGVILGWAGPFVAAVVSAAIFAALGSGLSAFLDLTTGGAAAVVAVAATVLTVLVPMTAFRLARIYLAPLPTEPEHLQEDIDPEPSDVLLAQTAQADRYMTGLYAGNAVATAVAMVLLALTGGWAAWTLVALITVVRLLAGRPMTSGWHRLALAGPALLGLGVMTLVAVADVSSLLRVVLVVTVLPVAGFLSFVIGRKLPNRRIMPYWGRIADVLQLLTTVAMLPILLAVLGAYGAARALGG</sequence>
<comment type="subcellular location">
    <subcellularLocation>
        <location evidence="1">Cell membrane</location>
        <topology evidence="1">Multi-pass membrane protein</topology>
    </subcellularLocation>
</comment>
<feature type="transmembrane region" description="Helical" evidence="7">
    <location>
        <begin position="154"/>
        <end position="174"/>
    </location>
</feature>
<gene>
    <name evidence="9" type="ORF">BDK92_1008</name>
</gene>
<accession>A0A495JD31</accession>
<feature type="domain" description="EccD-like transmembrane" evidence="8">
    <location>
        <begin position="101"/>
        <end position="443"/>
    </location>
</feature>
<comment type="similarity">
    <text evidence="2">Belongs to the EccD/Snm4 family.</text>
</comment>
<comment type="caution">
    <text evidence="9">The sequence shown here is derived from an EMBL/GenBank/DDBJ whole genome shotgun (WGS) entry which is preliminary data.</text>
</comment>
<feature type="transmembrane region" description="Helical" evidence="7">
    <location>
        <begin position="129"/>
        <end position="147"/>
    </location>
</feature>
<evidence type="ECO:0000256" key="1">
    <source>
        <dbReference type="ARBA" id="ARBA00004651"/>
    </source>
</evidence>
<feature type="transmembrane region" description="Helical" evidence="7">
    <location>
        <begin position="99"/>
        <end position="123"/>
    </location>
</feature>
<dbReference type="Gene3D" id="3.10.20.90">
    <property type="entry name" value="Phosphatidylinositol 3-kinase Catalytic Subunit, Chain A, domain 1"/>
    <property type="match status" value="1"/>
</dbReference>
<dbReference type="InterPro" id="IPR044049">
    <property type="entry name" value="EccD_transm"/>
</dbReference>
<feature type="transmembrane region" description="Helical" evidence="7">
    <location>
        <begin position="302"/>
        <end position="321"/>
    </location>
</feature>
<dbReference type="PIRSF" id="PIRSF017804">
    <property type="entry name" value="Secretion_EccD1"/>
    <property type="match status" value="1"/>
</dbReference>
<dbReference type="EMBL" id="RBKT01000001">
    <property type="protein sequence ID" value="RKR86743.1"/>
    <property type="molecule type" value="Genomic_DNA"/>
</dbReference>
<name>A0A495JD31_9ACTN</name>
<keyword evidence="10" id="KW-1185">Reference proteome</keyword>
<keyword evidence="6 7" id="KW-0472">Membrane</keyword>
<evidence type="ECO:0000256" key="4">
    <source>
        <dbReference type="ARBA" id="ARBA00022692"/>
    </source>
</evidence>
<evidence type="ECO:0000313" key="9">
    <source>
        <dbReference type="EMBL" id="RKR86743.1"/>
    </source>
</evidence>
<dbReference type="InterPro" id="IPR006707">
    <property type="entry name" value="T7SS_EccD"/>
</dbReference>
<dbReference type="Pfam" id="PF19053">
    <property type="entry name" value="EccD"/>
    <property type="match status" value="1"/>
</dbReference>
<dbReference type="Proteomes" id="UP000277671">
    <property type="component" value="Unassembled WGS sequence"/>
</dbReference>
<feature type="transmembrane region" description="Helical" evidence="7">
    <location>
        <begin position="420"/>
        <end position="440"/>
    </location>
</feature>
<feature type="transmembrane region" description="Helical" evidence="7">
    <location>
        <begin position="242"/>
        <end position="263"/>
    </location>
</feature>
<evidence type="ECO:0000259" key="8">
    <source>
        <dbReference type="Pfam" id="PF19053"/>
    </source>
</evidence>
<dbReference type="Pfam" id="PF08817">
    <property type="entry name" value="YukD"/>
    <property type="match status" value="1"/>
</dbReference>
<evidence type="ECO:0000256" key="3">
    <source>
        <dbReference type="ARBA" id="ARBA00022475"/>
    </source>
</evidence>
<evidence type="ECO:0000313" key="10">
    <source>
        <dbReference type="Proteomes" id="UP000277671"/>
    </source>
</evidence>
<evidence type="ECO:0000256" key="2">
    <source>
        <dbReference type="ARBA" id="ARBA00006162"/>
    </source>
</evidence>
<reference evidence="9 10" key="1">
    <citation type="submission" date="2018-10" db="EMBL/GenBank/DDBJ databases">
        <title>Sequencing the genomes of 1000 actinobacteria strains.</title>
        <authorList>
            <person name="Klenk H.-P."/>
        </authorList>
    </citation>
    <scope>NUCLEOTIDE SEQUENCE [LARGE SCALE GENOMIC DNA]</scope>
    <source>
        <strain evidence="9 10">DSM 45175</strain>
    </source>
</reference>
<feature type="transmembrane region" description="Helical" evidence="7">
    <location>
        <begin position="379"/>
        <end position="399"/>
    </location>
</feature>
<feature type="transmembrane region" description="Helical" evidence="7">
    <location>
        <begin position="355"/>
        <end position="373"/>
    </location>
</feature>
<evidence type="ECO:0000256" key="5">
    <source>
        <dbReference type="ARBA" id="ARBA00022989"/>
    </source>
</evidence>
<feature type="transmembrane region" description="Helical" evidence="7">
    <location>
        <begin position="215"/>
        <end position="236"/>
    </location>
</feature>
<evidence type="ECO:0000256" key="6">
    <source>
        <dbReference type="ARBA" id="ARBA00023136"/>
    </source>
</evidence>
<keyword evidence="3" id="KW-1003">Cell membrane</keyword>
<evidence type="ECO:0000256" key="7">
    <source>
        <dbReference type="SAM" id="Phobius"/>
    </source>
</evidence>
<feature type="transmembrane region" description="Helical" evidence="7">
    <location>
        <begin position="186"/>
        <end position="208"/>
    </location>
</feature>
<protein>
    <submittedName>
        <fullName evidence="9">Type VII secretion integral membrane protein EccD</fullName>
    </submittedName>
</protein>
<dbReference type="NCBIfam" id="TIGR03920">
    <property type="entry name" value="T7SS_EccD"/>
    <property type="match status" value="1"/>
</dbReference>
<dbReference type="AlphaFoldDB" id="A0A495JD31"/>
<feature type="transmembrane region" description="Helical" evidence="7">
    <location>
        <begin position="327"/>
        <end position="343"/>
    </location>
</feature>
<keyword evidence="5 7" id="KW-1133">Transmembrane helix</keyword>
<proteinExistence type="inferred from homology"/>
<organism evidence="9 10">
    <name type="scientific">Micromonospora pisi</name>
    <dbReference type="NCBI Taxonomy" id="589240"/>
    <lineage>
        <taxon>Bacteria</taxon>
        <taxon>Bacillati</taxon>
        <taxon>Actinomycetota</taxon>
        <taxon>Actinomycetes</taxon>
        <taxon>Micromonosporales</taxon>
        <taxon>Micromonosporaceae</taxon>
        <taxon>Micromonospora</taxon>
    </lineage>
</organism>
<dbReference type="InterPro" id="IPR024962">
    <property type="entry name" value="YukD-like"/>
</dbReference>